<accession>A0A0G0PRR3</accession>
<dbReference type="EMBL" id="LBXL01000066">
    <property type="protein sequence ID" value="KKR27791.1"/>
    <property type="molecule type" value="Genomic_DNA"/>
</dbReference>
<keyword evidence="1" id="KW-0812">Transmembrane</keyword>
<dbReference type="Pfam" id="PF18893">
    <property type="entry name" value="DUF5652"/>
    <property type="match status" value="1"/>
</dbReference>
<dbReference type="AlphaFoldDB" id="A0A0G0PRR3"/>
<gene>
    <name evidence="3" type="ORF">UT61_C0066G0006</name>
</gene>
<evidence type="ECO:0000313" key="3">
    <source>
        <dbReference type="EMBL" id="KKR27791.1"/>
    </source>
</evidence>
<evidence type="ECO:0000256" key="1">
    <source>
        <dbReference type="SAM" id="Phobius"/>
    </source>
</evidence>
<evidence type="ECO:0000259" key="2">
    <source>
        <dbReference type="Pfam" id="PF18893"/>
    </source>
</evidence>
<comment type="caution">
    <text evidence="3">The sequence shown here is derived from an EMBL/GenBank/DDBJ whole genome shotgun (WGS) entry which is preliminary data.</text>
</comment>
<evidence type="ECO:0000313" key="4">
    <source>
        <dbReference type="Proteomes" id="UP000034793"/>
    </source>
</evidence>
<protein>
    <recommendedName>
        <fullName evidence="2">DUF5652 domain-containing protein</fullName>
    </recommendedName>
</protein>
<proteinExistence type="predicted"/>
<dbReference type="PATRIC" id="fig|1618552.3.peg.1205"/>
<organism evidence="3 4">
    <name type="scientific">Candidatus Woesebacteria bacterium GW2011_GWA1_39_8</name>
    <dbReference type="NCBI Taxonomy" id="1618552"/>
    <lineage>
        <taxon>Bacteria</taxon>
        <taxon>Candidatus Woeseibacteriota</taxon>
    </lineage>
</organism>
<dbReference type="Proteomes" id="UP000034793">
    <property type="component" value="Unassembled WGS sequence"/>
</dbReference>
<feature type="transmembrane region" description="Helical" evidence="1">
    <location>
        <begin position="20"/>
        <end position="39"/>
    </location>
</feature>
<feature type="transmembrane region" description="Helical" evidence="1">
    <location>
        <begin position="51"/>
        <end position="72"/>
    </location>
</feature>
<keyword evidence="1" id="KW-0472">Membrane</keyword>
<sequence length="116" mass="13457">MLNSLNNVTNGTSGVSLQFSLARLLFTLVLIWSIIWKGIALWKSARNKQKVWFVLILILNTTGILEIVYLIFFQNKSGERVKDTKIARKLKGYWYKFLSLFTFIKLPRKAGKKKSM</sequence>
<dbReference type="InterPro" id="IPR043712">
    <property type="entry name" value="DUF5652"/>
</dbReference>
<name>A0A0G0PRR3_9BACT</name>
<feature type="domain" description="DUF5652" evidence="2">
    <location>
        <begin position="22"/>
        <end position="78"/>
    </location>
</feature>
<keyword evidence="1" id="KW-1133">Transmembrane helix</keyword>
<reference evidence="3 4" key="1">
    <citation type="journal article" date="2015" name="Nature">
        <title>rRNA introns, odd ribosomes, and small enigmatic genomes across a large radiation of phyla.</title>
        <authorList>
            <person name="Brown C.T."/>
            <person name="Hug L.A."/>
            <person name="Thomas B.C."/>
            <person name="Sharon I."/>
            <person name="Castelle C.J."/>
            <person name="Singh A."/>
            <person name="Wilkins M.J."/>
            <person name="Williams K.H."/>
            <person name="Banfield J.F."/>
        </authorList>
    </citation>
    <scope>NUCLEOTIDE SEQUENCE [LARGE SCALE GENOMIC DNA]</scope>
</reference>